<reference evidence="1" key="1">
    <citation type="submission" date="2021-02" db="EMBL/GenBank/DDBJ databases">
        <authorList>
            <person name="Nowell W R."/>
        </authorList>
    </citation>
    <scope>NUCLEOTIDE SEQUENCE</scope>
</reference>
<evidence type="ECO:0000313" key="2">
    <source>
        <dbReference type="Proteomes" id="UP000663842"/>
    </source>
</evidence>
<sequence length="92" mass="10665">MANEKEKCFAKATFIAYLINQRVLHEIIALRILHLALQKDLFTIQIGGFEAYPVVHSGLNLVANNNQNTYMLELLYIWNLEPMLDKTIIKFN</sequence>
<gene>
    <name evidence="1" type="ORF">UXM345_LOCUS28743</name>
</gene>
<organism evidence="1 2">
    <name type="scientific">Rotaria magnacalcarata</name>
    <dbReference type="NCBI Taxonomy" id="392030"/>
    <lineage>
        <taxon>Eukaryota</taxon>
        <taxon>Metazoa</taxon>
        <taxon>Spiralia</taxon>
        <taxon>Gnathifera</taxon>
        <taxon>Rotifera</taxon>
        <taxon>Eurotatoria</taxon>
        <taxon>Bdelloidea</taxon>
        <taxon>Philodinida</taxon>
        <taxon>Philodinidae</taxon>
        <taxon>Rotaria</taxon>
    </lineage>
</organism>
<dbReference type="AlphaFoldDB" id="A0A820CAL3"/>
<proteinExistence type="predicted"/>
<dbReference type="Proteomes" id="UP000663842">
    <property type="component" value="Unassembled WGS sequence"/>
</dbReference>
<name>A0A820CAL3_9BILA</name>
<dbReference type="EMBL" id="CAJOBF010006745">
    <property type="protein sequence ID" value="CAF4214465.1"/>
    <property type="molecule type" value="Genomic_DNA"/>
</dbReference>
<protein>
    <submittedName>
        <fullName evidence="1">Uncharacterized protein</fullName>
    </submittedName>
</protein>
<accession>A0A820CAL3</accession>
<evidence type="ECO:0000313" key="1">
    <source>
        <dbReference type="EMBL" id="CAF4214465.1"/>
    </source>
</evidence>
<comment type="caution">
    <text evidence="1">The sequence shown here is derived from an EMBL/GenBank/DDBJ whole genome shotgun (WGS) entry which is preliminary data.</text>
</comment>